<sequence length="127" mass="14392">MESKRICIIGAGVSGLTACKQALDRGFNPVVFESSSDIGGVWSRTLDCTKLQAPSFMYRFSDFPWPEHVTDLYPNHHQVIEYLWSYVSLSHFGLSKCIKFEHRVLGIEYVGAKEEQMAAWESWAGNV</sequence>
<dbReference type="InterPro" id="IPR050346">
    <property type="entry name" value="FMO-like"/>
</dbReference>
<dbReference type="PANTHER" id="PTHR23023">
    <property type="entry name" value="DIMETHYLANILINE MONOOXYGENASE"/>
    <property type="match status" value="1"/>
</dbReference>
<dbReference type="AlphaFoldDB" id="A0AAD6ENE4"/>
<dbReference type="EC" id="1.-.-.-" evidence="5"/>
<evidence type="ECO:0000256" key="1">
    <source>
        <dbReference type="ARBA" id="ARBA00009183"/>
    </source>
</evidence>
<evidence type="ECO:0000256" key="2">
    <source>
        <dbReference type="ARBA" id="ARBA00022630"/>
    </source>
</evidence>
<dbReference type="PROSITE" id="PS51257">
    <property type="entry name" value="PROKAR_LIPOPROTEIN"/>
    <property type="match status" value="1"/>
</dbReference>
<reference evidence="6 7" key="1">
    <citation type="journal article" date="2022" name="Cell">
        <title>Repeat-based holocentromeres influence genome architecture and karyotype evolution.</title>
        <authorList>
            <person name="Hofstatter P.G."/>
            <person name="Thangavel G."/>
            <person name="Lux T."/>
            <person name="Neumann P."/>
            <person name="Vondrak T."/>
            <person name="Novak P."/>
            <person name="Zhang M."/>
            <person name="Costa L."/>
            <person name="Castellani M."/>
            <person name="Scott A."/>
            <person name="Toegelov H."/>
            <person name="Fuchs J."/>
            <person name="Mata-Sucre Y."/>
            <person name="Dias Y."/>
            <person name="Vanzela A.L.L."/>
            <person name="Huettel B."/>
            <person name="Almeida C.C.S."/>
            <person name="Simkova H."/>
            <person name="Souza G."/>
            <person name="Pedrosa-Harand A."/>
            <person name="Macas J."/>
            <person name="Mayer K.F.X."/>
            <person name="Houben A."/>
            <person name="Marques A."/>
        </authorList>
    </citation>
    <scope>NUCLEOTIDE SEQUENCE [LARGE SCALE GENOMIC DNA]</scope>
    <source>
        <strain evidence="6">RhyTen1mFocal</strain>
    </source>
</reference>
<comment type="similarity">
    <text evidence="1 5">Belongs to the FMO family.</text>
</comment>
<dbReference type="SUPFAM" id="SSF51905">
    <property type="entry name" value="FAD/NAD(P)-binding domain"/>
    <property type="match status" value="1"/>
</dbReference>
<organism evidence="6 7">
    <name type="scientific">Rhynchospora tenuis</name>
    <dbReference type="NCBI Taxonomy" id="198213"/>
    <lineage>
        <taxon>Eukaryota</taxon>
        <taxon>Viridiplantae</taxon>
        <taxon>Streptophyta</taxon>
        <taxon>Embryophyta</taxon>
        <taxon>Tracheophyta</taxon>
        <taxon>Spermatophyta</taxon>
        <taxon>Magnoliopsida</taxon>
        <taxon>Liliopsida</taxon>
        <taxon>Poales</taxon>
        <taxon>Cyperaceae</taxon>
        <taxon>Cyperoideae</taxon>
        <taxon>Rhynchosporeae</taxon>
        <taxon>Rhynchospora</taxon>
    </lineage>
</organism>
<evidence type="ECO:0000313" key="7">
    <source>
        <dbReference type="Proteomes" id="UP001210211"/>
    </source>
</evidence>
<keyword evidence="7" id="KW-1185">Reference proteome</keyword>
<protein>
    <recommendedName>
        <fullName evidence="5">Flavin-containing monooxygenase</fullName>
        <ecNumber evidence="5">1.-.-.-</ecNumber>
    </recommendedName>
</protein>
<keyword evidence="5" id="KW-0503">Monooxygenase</keyword>
<evidence type="ECO:0000256" key="4">
    <source>
        <dbReference type="ARBA" id="ARBA00023002"/>
    </source>
</evidence>
<dbReference type="Gene3D" id="3.50.50.60">
    <property type="entry name" value="FAD/NAD(P)-binding domain"/>
    <property type="match status" value="1"/>
</dbReference>
<keyword evidence="3 5" id="KW-0274">FAD</keyword>
<dbReference type="InterPro" id="IPR036188">
    <property type="entry name" value="FAD/NAD-bd_sf"/>
</dbReference>
<name>A0AAD6ENE4_9POAL</name>
<comment type="caution">
    <text evidence="6">The sequence shown here is derived from an EMBL/GenBank/DDBJ whole genome shotgun (WGS) entry which is preliminary data.</text>
</comment>
<dbReference type="EMBL" id="JAMRDG010000002">
    <property type="protein sequence ID" value="KAJ3690870.1"/>
    <property type="molecule type" value="Genomic_DNA"/>
</dbReference>
<dbReference type="GO" id="GO:0050660">
    <property type="term" value="F:flavin adenine dinucleotide binding"/>
    <property type="evidence" value="ECO:0007669"/>
    <property type="project" value="InterPro"/>
</dbReference>
<dbReference type="GO" id="GO:0050661">
    <property type="term" value="F:NADP binding"/>
    <property type="evidence" value="ECO:0007669"/>
    <property type="project" value="InterPro"/>
</dbReference>
<dbReference type="Pfam" id="PF00743">
    <property type="entry name" value="FMO-like"/>
    <property type="match status" value="1"/>
</dbReference>
<proteinExistence type="inferred from homology"/>
<accession>A0AAD6ENE4</accession>
<gene>
    <name evidence="6" type="ORF">LUZ61_020034</name>
</gene>
<dbReference type="InterPro" id="IPR020946">
    <property type="entry name" value="Flavin_mOase-like"/>
</dbReference>
<evidence type="ECO:0000256" key="3">
    <source>
        <dbReference type="ARBA" id="ARBA00022827"/>
    </source>
</evidence>
<evidence type="ECO:0000313" key="6">
    <source>
        <dbReference type="EMBL" id="KAJ3690870.1"/>
    </source>
</evidence>
<evidence type="ECO:0000256" key="5">
    <source>
        <dbReference type="RuleBase" id="RU361177"/>
    </source>
</evidence>
<comment type="cofactor">
    <cofactor evidence="5">
        <name>FAD</name>
        <dbReference type="ChEBI" id="CHEBI:57692"/>
    </cofactor>
</comment>
<dbReference type="GO" id="GO:0004499">
    <property type="term" value="F:N,N-dimethylaniline monooxygenase activity"/>
    <property type="evidence" value="ECO:0007669"/>
    <property type="project" value="InterPro"/>
</dbReference>
<keyword evidence="2 5" id="KW-0285">Flavoprotein</keyword>
<dbReference type="Proteomes" id="UP001210211">
    <property type="component" value="Unassembled WGS sequence"/>
</dbReference>
<keyword evidence="4 5" id="KW-0560">Oxidoreductase</keyword>